<reference evidence="2 4" key="1">
    <citation type="journal article" date="2008" name="Science">
        <title>The Physcomitrella genome reveals evolutionary insights into the conquest of land by plants.</title>
        <authorList>
            <person name="Rensing S."/>
            <person name="Lang D."/>
            <person name="Zimmer A."/>
            <person name="Terry A."/>
            <person name="Salamov A."/>
            <person name="Shapiro H."/>
            <person name="Nishiyama T."/>
            <person name="Perroud P.-F."/>
            <person name="Lindquist E."/>
            <person name="Kamisugi Y."/>
            <person name="Tanahashi T."/>
            <person name="Sakakibara K."/>
            <person name="Fujita T."/>
            <person name="Oishi K."/>
            <person name="Shin-I T."/>
            <person name="Kuroki Y."/>
            <person name="Toyoda A."/>
            <person name="Suzuki Y."/>
            <person name="Hashimoto A."/>
            <person name="Yamaguchi K."/>
            <person name="Sugano A."/>
            <person name="Kohara Y."/>
            <person name="Fujiyama A."/>
            <person name="Anterola A."/>
            <person name="Aoki S."/>
            <person name="Ashton N."/>
            <person name="Barbazuk W.B."/>
            <person name="Barker E."/>
            <person name="Bennetzen J."/>
            <person name="Bezanilla M."/>
            <person name="Blankenship R."/>
            <person name="Cho S.H."/>
            <person name="Dutcher S."/>
            <person name="Estelle M."/>
            <person name="Fawcett J.A."/>
            <person name="Gundlach H."/>
            <person name="Hanada K."/>
            <person name="Heyl A."/>
            <person name="Hicks K.A."/>
            <person name="Hugh J."/>
            <person name="Lohr M."/>
            <person name="Mayer K."/>
            <person name="Melkozernov A."/>
            <person name="Murata T."/>
            <person name="Nelson D."/>
            <person name="Pils B."/>
            <person name="Prigge M."/>
            <person name="Reiss B."/>
            <person name="Renner T."/>
            <person name="Rombauts S."/>
            <person name="Rushton P."/>
            <person name="Sanderfoot A."/>
            <person name="Schween G."/>
            <person name="Shiu S.-H."/>
            <person name="Stueber K."/>
            <person name="Theodoulou F.L."/>
            <person name="Tu H."/>
            <person name="Van de Peer Y."/>
            <person name="Verrier P.J."/>
            <person name="Waters E."/>
            <person name="Wood A."/>
            <person name="Yang L."/>
            <person name="Cove D."/>
            <person name="Cuming A."/>
            <person name="Hasebe M."/>
            <person name="Lucas S."/>
            <person name="Mishler D.B."/>
            <person name="Reski R."/>
            <person name="Grigoriev I."/>
            <person name="Quatrano R.S."/>
            <person name="Boore J.L."/>
        </authorList>
    </citation>
    <scope>NUCLEOTIDE SEQUENCE [LARGE SCALE GENOMIC DNA]</scope>
    <source>
        <strain evidence="3 4">cv. Gransden 2004</strain>
    </source>
</reference>
<dbReference type="EMBL" id="ABEU02000005">
    <property type="protein sequence ID" value="PNR54340.1"/>
    <property type="molecule type" value="Genomic_DNA"/>
</dbReference>
<reference evidence="2 4" key="2">
    <citation type="journal article" date="2018" name="Plant J.">
        <title>The Physcomitrella patens chromosome-scale assembly reveals moss genome structure and evolution.</title>
        <authorList>
            <person name="Lang D."/>
            <person name="Ullrich K.K."/>
            <person name="Murat F."/>
            <person name="Fuchs J."/>
            <person name="Jenkins J."/>
            <person name="Haas F.B."/>
            <person name="Piednoel M."/>
            <person name="Gundlach H."/>
            <person name="Van Bel M."/>
            <person name="Meyberg R."/>
            <person name="Vives C."/>
            <person name="Morata J."/>
            <person name="Symeonidi A."/>
            <person name="Hiss M."/>
            <person name="Muchero W."/>
            <person name="Kamisugi Y."/>
            <person name="Saleh O."/>
            <person name="Blanc G."/>
            <person name="Decker E.L."/>
            <person name="van Gessel N."/>
            <person name="Grimwood J."/>
            <person name="Hayes R.D."/>
            <person name="Graham S.W."/>
            <person name="Gunter L.E."/>
            <person name="McDaniel S.F."/>
            <person name="Hoernstein S.N.W."/>
            <person name="Larsson A."/>
            <person name="Li F.W."/>
            <person name="Perroud P.F."/>
            <person name="Phillips J."/>
            <person name="Ranjan P."/>
            <person name="Rokshar D.S."/>
            <person name="Rothfels C.J."/>
            <person name="Schneider L."/>
            <person name="Shu S."/>
            <person name="Stevenson D.W."/>
            <person name="Thummler F."/>
            <person name="Tillich M."/>
            <person name="Villarreal Aguilar J.C."/>
            <person name="Widiez T."/>
            <person name="Wong G.K."/>
            <person name="Wymore A."/>
            <person name="Zhang Y."/>
            <person name="Zimmer A.D."/>
            <person name="Quatrano R.S."/>
            <person name="Mayer K.F.X."/>
            <person name="Goodstein D."/>
            <person name="Casacuberta J.M."/>
            <person name="Vandepoele K."/>
            <person name="Reski R."/>
            <person name="Cuming A.C."/>
            <person name="Tuskan G.A."/>
            <person name="Maumus F."/>
            <person name="Salse J."/>
            <person name="Schmutz J."/>
            <person name="Rensing S.A."/>
        </authorList>
    </citation>
    <scope>NUCLEOTIDE SEQUENCE [LARGE SCALE GENOMIC DNA]</scope>
    <source>
        <strain evidence="3 4">cv. Gransden 2004</strain>
    </source>
</reference>
<accession>A0A2K1KKN6</accession>
<name>A0A2K1KKN6_PHYPA</name>
<dbReference type="InParanoid" id="A0A2K1KKN6"/>
<evidence type="ECO:0000313" key="4">
    <source>
        <dbReference type="Proteomes" id="UP000006727"/>
    </source>
</evidence>
<protein>
    <submittedName>
        <fullName evidence="2 3">Uncharacterized protein</fullName>
    </submittedName>
</protein>
<evidence type="ECO:0000256" key="1">
    <source>
        <dbReference type="SAM" id="Phobius"/>
    </source>
</evidence>
<keyword evidence="1" id="KW-0472">Membrane</keyword>
<feature type="transmembrane region" description="Helical" evidence="1">
    <location>
        <begin position="23"/>
        <end position="39"/>
    </location>
</feature>
<organism evidence="2">
    <name type="scientific">Physcomitrium patens</name>
    <name type="common">Spreading-leaved earth moss</name>
    <name type="synonym">Physcomitrella patens</name>
    <dbReference type="NCBI Taxonomy" id="3218"/>
    <lineage>
        <taxon>Eukaryota</taxon>
        <taxon>Viridiplantae</taxon>
        <taxon>Streptophyta</taxon>
        <taxon>Embryophyta</taxon>
        <taxon>Bryophyta</taxon>
        <taxon>Bryophytina</taxon>
        <taxon>Bryopsida</taxon>
        <taxon>Funariidae</taxon>
        <taxon>Funariales</taxon>
        <taxon>Funariaceae</taxon>
        <taxon>Physcomitrium</taxon>
    </lineage>
</organism>
<gene>
    <name evidence="2" type="ORF">PHYPA_008017</name>
</gene>
<dbReference type="EnsemblPlants" id="Pp3c5_22130V3.1">
    <property type="protein sequence ID" value="PAC:32952914.CDS.1"/>
    <property type="gene ID" value="Pp3c5_22130"/>
</dbReference>
<proteinExistence type="predicted"/>
<dbReference type="Gramene" id="Pp3c5_22130V3.1">
    <property type="protein sequence ID" value="PAC:32952914.CDS.1"/>
    <property type="gene ID" value="Pp3c5_22130"/>
</dbReference>
<reference evidence="3" key="3">
    <citation type="submission" date="2020-12" db="UniProtKB">
        <authorList>
            <consortium name="EnsemblPlants"/>
        </authorList>
    </citation>
    <scope>IDENTIFICATION</scope>
</reference>
<keyword evidence="1" id="KW-1133">Transmembrane helix</keyword>
<keyword evidence="1" id="KW-0812">Transmembrane</keyword>
<evidence type="ECO:0000313" key="3">
    <source>
        <dbReference type="EnsemblPlants" id="PAC:32952914.CDS.1"/>
    </source>
</evidence>
<evidence type="ECO:0000313" key="2">
    <source>
        <dbReference type="EMBL" id="PNR54340.1"/>
    </source>
</evidence>
<sequence>MMRYSKLLGGRKSNVVSKPCLQNLWWAFLLLSIFLFEYWRRGKRKVKEPKQLH</sequence>
<dbReference type="Proteomes" id="UP000006727">
    <property type="component" value="Chromosome 5"/>
</dbReference>
<keyword evidence="4" id="KW-1185">Reference proteome</keyword>
<dbReference type="AlphaFoldDB" id="A0A2K1KKN6"/>